<evidence type="ECO:0000256" key="2">
    <source>
        <dbReference type="ARBA" id="ARBA00004167"/>
    </source>
</evidence>
<dbReference type="Proteomes" id="UP000215914">
    <property type="component" value="Chromosome 3"/>
</dbReference>
<comment type="catalytic activity">
    <reaction evidence="1">
        <text>S-ubiquitinyl-[E2 ubiquitin-conjugating enzyme]-L-cysteine + [acceptor protein]-L-lysine = [E2 ubiquitin-conjugating enzyme]-L-cysteine + N(6)-ubiquitinyl-[acceptor protein]-L-lysine.</text>
        <dbReference type="EC" id="2.3.2.27"/>
    </reaction>
</comment>
<reference evidence="19" key="2">
    <citation type="submission" date="2017-02" db="EMBL/GenBank/DDBJ databases">
        <title>Sunflower complete genome.</title>
        <authorList>
            <person name="Langlade N."/>
            <person name="Munos S."/>
        </authorList>
    </citation>
    <scope>NUCLEOTIDE SEQUENCE [LARGE SCALE GENOMIC DNA]</scope>
    <source>
        <tissue evidence="19">Leaves</tissue>
    </source>
</reference>
<organism evidence="19 20">
    <name type="scientific">Helianthus annuus</name>
    <name type="common">Common sunflower</name>
    <dbReference type="NCBI Taxonomy" id="4232"/>
    <lineage>
        <taxon>Eukaryota</taxon>
        <taxon>Viridiplantae</taxon>
        <taxon>Streptophyta</taxon>
        <taxon>Embryophyta</taxon>
        <taxon>Tracheophyta</taxon>
        <taxon>Spermatophyta</taxon>
        <taxon>Magnoliopsida</taxon>
        <taxon>eudicotyledons</taxon>
        <taxon>Gunneridae</taxon>
        <taxon>Pentapetalae</taxon>
        <taxon>asterids</taxon>
        <taxon>campanulids</taxon>
        <taxon>Asterales</taxon>
        <taxon>Asteraceae</taxon>
        <taxon>Asteroideae</taxon>
        <taxon>Heliantheae alliance</taxon>
        <taxon>Heliantheae</taxon>
        <taxon>Helianthus</taxon>
    </lineage>
</organism>
<accession>A0A251VC35</accession>
<feature type="domain" description="RING-type" evidence="17">
    <location>
        <begin position="118"/>
        <end position="160"/>
    </location>
</feature>
<dbReference type="PANTHER" id="PTHR46913:SF1">
    <property type="entry name" value="RING-H2 FINGER PROTEIN ATL16"/>
    <property type="match status" value="1"/>
</dbReference>
<keyword evidence="9" id="KW-0833">Ubl conjugation pathway</keyword>
<dbReference type="OMA" id="NVVECAV"/>
<dbReference type="FunCoup" id="A0A251VC35">
    <property type="interactions" value="29"/>
</dbReference>
<dbReference type="InterPro" id="IPR013083">
    <property type="entry name" value="Znf_RING/FYVE/PHD"/>
</dbReference>
<evidence type="ECO:0000256" key="15">
    <source>
        <dbReference type="SAM" id="MobiDB-lite"/>
    </source>
</evidence>
<proteinExistence type="inferred from homology"/>
<comment type="subcellular location">
    <subcellularLocation>
        <location evidence="2">Membrane</location>
        <topology evidence="2">Single-pass membrane protein</topology>
    </subcellularLocation>
</comment>
<reference evidence="18" key="3">
    <citation type="submission" date="2020-06" db="EMBL/GenBank/DDBJ databases">
        <title>Helianthus annuus Genome sequencing and assembly Release 2.</title>
        <authorList>
            <person name="Gouzy J."/>
            <person name="Langlade N."/>
            <person name="Munos S."/>
        </authorList>
    </citation>
    <scope>NUCLEOTIDE SEQUENCE</scope>
    <source>
        <tissue evidence="18">Leaves</tissue>
    </source>
</reference>
<dbReference type="EMBL" id="CM007892">
    <property type="protein sequence ID" value="OTG32211.1"/>
    <property type="molecule type" value="Genomic_DNA"/>
</dbReference>
<dbReference type="PROSITE" id="PS50089">
    <property type="entry name" value="ZF_RING_2"/>
    <property type="match status" value="1"/>
</dbReference>
<dbReference type="GO" id="GO:0061630">
    <property type="term" value="F:ubiquitin protein ligase activity"/>
    <property type="evidence" value="ECO:0007669"/>
    <property type="project" value="UniProtKB-EC"/>
</dbReference>
<keyword evidence="11 16" id="KW-1133">Transmembrane helix</keyword>
<name>A0A251VC35_HELAN</name>
<feature type="transmembrane region" description="Helical" evidence="16">
    <location>
        <begin position="28"/>
        <end position="50"/>
    </location>
</feature>
<keyword evidence="8 14" id="KW-0863">Zinc-finger</keyword>
<dbReference type="GO" id="GO:0016020">
    <property type="term" value="C:membrane"/>
    <property type="evidence" value="ECO:0007669"/>
    <property type="project" value="UniProtKB-SubCell"/>
</dbReference>
<keyword evidence="10" id="KW-0862">Zinc</keyword>
<evidence type="ECO:0000256" key="11">
    <source>
        <dbReference type="ARBA" id="ARBA00022989"/>
    </source>
</evidence>
<dbReference type="PANTHER" id="PTHR46913">
    <property type="entry name" value="RING-H2 FINGER PROTEIN ATL16"/>
    <property type="match status" value="1"/>
</dbReference>
<evidence type="ECO:0000256" key="1">
    <source>
        <dbReference type="ARBA" id="ARBA00000900"/>
    </source>
</evidence>
<evidence type="ECO:0000256" key="8">
    <source>
        <dbReference type="ARBA" id="ARBA00022771"/>
    </source>
</evidence>
<dbReference type="STRING" id="4232.A0A251VC35"/>
<evidence type="ECO:0000256" key="3">
    <source>
        <dbReference type="ARBA" id="ARBA00004906"/>
    </source>
</evidence>
<protein>
    <recommendedName>
        <fullName evidence="4">RING-type E3 ubiquitin transferase</fullName>
        <ecNumber evidence="4">2.3.2.27</ecNumber>
    </recommendedName>
</protein>
<dbReference type="GO" id="GO:0016567">
    <property type="term" value="P:protein ubiquitination"/>
    <property type="evidence" value="ECO:0000318"/>
    <property type="project" value="GO_Central"/>
</dbReference>
<evidence type="ECO:0000313" key="19">
    <source>
        <dbReference type="EMBL" id="OTG32211.1"/>
    </source>
</evidence>
<evidence type="ECO:0000256" key="12">
    <source>
        <dbReference type="ARBA" id="ARBA00023136"/>
    </source>
</evidence>
<dbReference type="GO" id="GO:0008270">
    <property type="term" value="F:zinc ion binding"/>
    <property type="evidence" value="ECO:0007669"/>
    <property type="project" value="UniProtKB-KW"/>
</dbReference>
<evidence type="ECO:0000256" key="7">
    <source>
        <dbReference type="ARBA" id="ARBA00022723"/>
    </source>
</evidence>
<dbReference type="Gramene" id="mRNA:HanXRQr2_Chr03g0126941">
    <property type="protein sequence ID" value="CDS:HanXRQr2_Chr03g0126941.1"/>
    <property type="gene ID" value="HanXRQr2_Chr03g0126941"/>
</dbReference>
<evidence type="ECO:0000256" key="13">
    <source>
        <dbReference type="ARBA" id="ARBA00024209"/>
    </source>
</evidence>
<evidence type="ECO:0000256" key="4">
    <source>
        <dbReference type="ARBA" id="ARBA00012483"/>
    </source>
</evidence>
<evidence type="ECO:0000256" key="6">
    <source>
        <dbReference type="ARBA" id="ARBA00022692"/>
    </source>
</evidence>
<comment type="similarity">
    <text evidence="13">Belongs to the RING-type zinc finger family. ATL subfamily.</text>
</comment>
<evidence type="ECO:0000256" key="5">
    <source>
        <dbReference type="ARBA" id="ARBA00022679"/>
    </source>
</evidence>
<feature type="compositionally biased region" description="Basic and acidic residues" evidence="15">
    <location>
        <begin position="252"/>
        <end position="266"/>
    </location>
</feature>
<evidence type="ECO:0000313" key="20">
    <source>
        <dbReference type="Proteomes" id="UP000215914"/>
    </source>
</evidence>
<keyword evidence="5" id="KW-0808">Transferase</keyword>
<dbReference type="InterPro" id="IPR044600">
    <property type="entry name" value="ATL1/ATL16-like"/>
</dbReference>
<reference evidence="18 20" key="1">
    <citation type="journal article" date="2017" name="Nature">
        <title>The sunflower genome provides insights into oil metabolism, flowering and Asterid evolution.</title>
        <authorList>
            <person name="Badouin H."/>
            <person name="Gouzy J."/>
            <person name="Grassa C.J."/>
            <person name="Murat F."/>
            <person name="Staton S.E."/>
            <person name="Cottret L."/>
            <person name="Lelandais-Briere C."/>
            <person name="Owens G.L."/>
            <person name="Carrere S."/>
            <person name="Mayjonade B."/>
            <person name="Legrand L."/>
            <person name="Gill N."/>
            <person name="Kane N.C."/>
            <person name="Bowers J.E."/>
            <person name="Hubner S."/>
            <person name="Bellec A."/>
            <person name="Berard A."/>
            <person name="Berges H."/>
            <person name="Blanchet N."/>
            <person name="Boniface M.C."/>
            <person name="Brunel D."/>
            <person name="Catrice O."/>
            <person name="Chaidir N."/>
            <person name="Claudel C."/>
            <person name="Donnadieu C."/>
            <person name="Faraut T."/>
            <person name="Fievet G."/>
            <person name="Helmstetter N."/>
            <person name="King M."/>
            <person name="Knapp S.J."/>
            <person name="Lai Z."/>
            <person name="Le Paslier M.C."/>
            <person name="Lippi Y."/>
            <person name="Lorenzon L."/>
            <person name="Mandel J.R."/>
            <person name="Marage G."/>
            <person name="Marchand G."/>
            <person name="Marquand E."/>
            <person name="Bret-Mestries E."/>
            <person name="Morien E."/>
            <person name="Nambeesan S."/>
            <person name="Nguyen T."/>
            <person name="Pegot-Espagnet P."/>
            <person name="Pouilly N."/>
            <person name="Raftis F."/>
            <person name="Sallet E."/>
            <person name="Schiex T."/>
            <person name="Thomas J."/>
            <person name="Vandecasteele C."/>
            <person name="Vares D."/>
            <person name="Vear F."/>
            <person name="Vautrin S."/>
            <person name="Crespi M."/>
            <person name="Mangin B."/>
            <person name="Burke J.M."/>
            <person name="Salse J."/>
            <person name="Munos S."/>
            <person name="Vincourt P."/>
            <person name="Rieseberg L.H."/>
            <person name="Langlade N.B."/>
        </authorList>
    </citation>
    <scope>NUCLEOTIDE SEQUENCE [LARGE SCALE GENOMIC DNA]</scope>
    <source>
        <strain evidence="20">cv. SF193</strain>
        <tissue evidence="18">Leaves</tissue>
    </source>
</reference>
<keyword evidence="6 16" id="KW-0812">Transmembrane</keyword>
<dbReference type="EC" id="2.3.2.27" evidence="4"/>
<keyword evidence="12 16" id="KW-0472">Membrane</keyword>
<dbReference type="CDD" id="cd16461">
    <property type="entry name" value="RING-H2_EL5-like"/>
    <property type="match status" value="1"/>
</dbReference>
<dbReference type="SUPFAM" id="SSF57850">
    <property type="entry name" value="RING/U-box"/>
    <property type="match status" value="1"/>
</dbReference>
<evidence type="ECO:0000256" key="14">
    <source>
        <dbReference type="PROSITE-ProRule" id="PRU00175"/>
    </source>
</evidence>
<feature type="region of interest" description="Disordered" evidence="15">
    <location>
        <begin position="227"/>
        <end position="266"/>
    </location>
</feature>
<evidence type="ECO:0000313" key="18">
    <source>
        <dbReference type="EMBL" id="KAF5815782.1"/>
    </source>
</evidence>
<dbReference type="EMBL" id="MNCJ02000318">
    <property type="protein sequence ID" value="KAF5815782.1"/>
    <property type="molecule type" value="Genomic_DNA"/>
</dbReference>
<dbReference type="AlphaFoldDB" id="A0A251VC35"/>
<comment type="pathway">
    <text evidence="3">Protein modification; protein ubiquitination.</text>
</comment>
<dbReference type="FunFam" id="3.30.40.10:FF:000187">
    <property type="entry name" value="E3 ubiquitin-protein ligase ATL6"/>
    <property type="match status" value="1"/>
</dbReference>
<sequence length="266" mass="29436">MTSDSPIKGQMPDNEQDSSEAYALSGKIMLASIITLFIIVFFMVLLHLYARWYLTRLHRNNDTRPPTRHNRSTRILYYINNNGPLASGSSGLNASILKSLPVFVYSTETETKTNVVECAVCLSEFENGESGRVLPNCKHCFHTECIDMWFYNHSTCPLCRSPVEPVAEPGPSAELIETTTSEERRKRVDVRIDVPVNEPVTENEVKLTSPGSRLLSLRRMVNMSRVSPVVSPSSGGGVGPSCVVVGTELDAESGRQESDHESSRQG</sequence>
<keyword evidence="7" id="KW-0479">Metal-binding</keyword>
<evidence type="ECO:0000256" key="16">
    <source>
        <dbReference type="SAM" id="Phobius"/>
    </source>
</evidence>
<gene>
    <name evidence="19" type="ORF">HannXRQ_Chr03g0084141</name>
    <name evidence="18" type="ORF">HanXRQr2_Chr03g0126941</name>
</gene>
<dbReference type="OrthoDB" id="8062037at2759"/>
<dbReference type="InParanoid" id="A0A251VC35"/>
<evidence type="ECO:0000259" key="17">
    <source>
        <dbReference type="PROSITE" id="PS50089"/>
    </source>
</evidence>
<dbReference type="SMART" id="SM00184">
    <property type="entry name" value="RING"/>
    <property type="match status" value="1"/>
</dbReference>
<evidence type="ECO:0000256" key="10">
    <source>
        <dbReference type="ARBA" id="ARBA00022833"/>
    </source>
</evidence>
<dbReference type="Gene3D" id="3.30.40.10">
    <property type="entry name" value="Zinc/RING finger domain, C3HC4 (zinc finger)"/>
    <property type="match status" value="1"/>
</dbReference>
<evidence type="ECO:0000256" key="9">
    <source>
        <dbReference type="ARBA" id="ARBA00022786"/>
    </source>
</evidence>
<dbReference type="InterPro" id="IPR001841">
    <property type="entry name" value="Znf_RING"/>
</dbReference>
<keyword evidence="20" id="KW-1185">Reference proteome</keyword>
<dbReference type="Pfam" id="PF13639">
    <property type="entry name" value="zf-RING_2"/>
    <property type="match status" value="1"/>
</dbReference>